<feature type="non-terminal residue" evidence="4">
    <location>
        <position position="1"/>
    </location>
</feature>
<feature type="region of interest" description="Disordered" evidence="1">
    <location>
        <begin position="1"/>
        <end position="53"/>
    </location>
</feature>
<dbReference type="AlphaFoldDB" id="A0A8T0TQ84"/>
<dbReference type="EMBL" id="CM029043">
    <property type="protein sequence ID" value="KAG2612247.1"/>
    <property type="molecule type" value="Genomic_DNA"/>
</dbReference>
<evidence type="ECO:0000256" key="1">
    <source>
        <dbReference type="SAM" id="MobiDB-lite"/>
    </source>
</evidence>
<dbReference type="PANTHER" id="PTHR31672:SF2">
    <property type="entry name" value="F-BOX DOMAIN-CONTAINING PROTEIN"/>
    <property type="match status" value="1"/>
</dbReference>
<dbReference type="InterPro" id="IPR050796">
    <property type="entry name" value="SCF_F-box_component"/>
</dbReference>
<dbReference type="InterPro" id="IPR036047">
    <property type="entry name" value="F-box-like_dom_sf"/>
</dbReference>
<feature type="domain" description="F-box associated beta-propeller type 3" evidence="3">
    <location>
        <begin position="141"/>
        <end position="326"/>
    </location>
</feature>
<dbReference type="Gene3D" id="1.20.1280.50">
    <property type="match status" value="1"/>
</dbReference>
<evidence type="ECO:0000313" key="5">
    <source>
        <dbReference type="Proteomes" id="UP000823388"/>
    </source>
</evidence>
<evidence type="ECO:0000313" key="4">
    <source>
        <dbReference type="EMBL" id="KAG2612247.1"/>
    </source>
</evidence>
<accession>A0A8T0TQ84</accession>
<sequence length="383" mass="42276">GPGTRSRRTRHRRGRQTTVVARPHHHTPSPQGRATTDTKRRGKGQKRPAAAPQLPEDLVVSEILTRLPVKPLLRCRAVCRSWRLRLTSDAKFLLAHHRRQPSLPLLTNWDRDTHERRIDALDHRTGERHPVGRIAASEYDVHVLAACDGLIILHAYGGLEICNPATRQRAPLTLLHGAACISALNPHRPSGSHRVLCCFERAEDGHAVAVYHMHTVGSGELRCVGELPGPWASGDLAVAASMMGFLHPPVLADGRIYWSPGKGKVNNMLVFDTMSESFQHLLSPVDGPFVELFEMNSGALGLYHRGSSSIDLWVLKDHQSWSWSLNSRIKLDVRFFSLLPVLDPGGMCSSFLPEGNQASSGNICITFLVPMAVCWHGINGALI</sequence>
<reference evidence="4 5" key="1">
    <citation type="submission" date="2020-05" db="EMBL/GenBank/DDBJ databases">
        <title>WGS assembly of Panicum virgatum.</title>
        <authorList>
            <person name="Lovell J.T."/>
            <person name="Jenkins J."/>
            <person name="Shu S."/>
            <person name="Juenger T.E."/>
            <person name="Schmutz J."/>
        </authorList>
    </citation>
    <scope>NUCLEOTIDE SEQUENCE [LARGE SCALE GENOMIC DNA]</scope>
    <source>
        <strain evidence="5">cv. AP13</strain>
    </source>
</reference>
<evidence type="ECO:0000259" key="2">
    <source>
        <dbReference type="Pfam" id="PF00646"/>
    </source>
</evidence>
<dbReference type="CDD" id="cd22157">
    <property type="entry name" value="F-box_AtFBW1-like"/>
    <property type="match status" value="1"/>
</dbReference>
<dbReference type="InterPro" id="IPR017451">
    <property type="entry name" value="F-box-assoc_interact_dom"/>
</dbReference>
<evidence type="ECO:0008006" key="6">
    <source>
        <dbReference type="Google" id="ProtNLM"/>
    </source>
</evidence>
<dbReference type="SUPFAM" id="SSF81383">
    <property type="entry name" value="F-box domain"/>
    <property type="match status" value="1"/>
</dbReference>
<proteinExistence type="predicted"/>
<dbReference type="InterPro" id="IPR001810">
    <property type="entry name" value="F-box_dom"/>
</dbReference>
<evidence type="ECO:0000259" key="3">
    <source>
        <dbReference type="Pfam" id="PF08268"/>
    </source>
</evidence>
<keyword evidence="5" id="KW-1185">Reference proteome</keyword>
<protein>
    <recommendedName>
        <fullName evidence="6">F-box domain-containing protein</fullName>
    </recommendedName>
</protein>
<dbReference type="Proteomes" id="UP000823388">
    <property type="component" value="Chromosome 4K"/>
</dbReference>
<feature type="domain" description="F-box" evidence="2">
    <location>
        <begin position="53"/>
        <end position="87"/>
    </location>
</feature>
<name>A0A8T0TQ84_PANVG</name>
<dbReference type="Pfam" id="PF08268">
    <property type="entry name" value="FBA_3"/>
    <property type="match status" value="1"/>
</dbReference>
<comment type="caution">
    <text evidence="4">The sequence shown here is derived from an EMBL/GenBank/DDBJ whole genome shotgun (WGS) entry which is preliminary data.</text>
</comment>
<dbReference type="Pfam" id="PF00646">
    <property type="entry name" value="F-box"/>
    <property type="match status" value="1"/>
</dbReference>
<gene>
    <name evidence="4" type="ORF">PVAP13_4KG265125</name>
</gene>
<feature type="compositionally biased region" description="Basic residues" evidence="1">
    <location>
        <begin position="1"/>
        <end position="15"/>
    </location>
</feature>
<dbReference type="InterPro" id="IPR013187">
    <property type="entry name" value="F-box-assoc_dom_typ3"/>
</dbReference>
<dbReference type="NCBIfam" id="TIGR01640">
    <property type="entry name" value="F_box_assoc_1"/>
    <property type="match status" value="1"/>
</dbReference>
<dbReference type="PANTHER" id="PTHR31672">
    <property type="entry name" value="BNACNNG10540D PROTEIN"/>
    <property type="match status" value="1"/>
</dbReference>
<organism evidence="4 5">
    <name type="scientific">Panicum virgatum</name>
    <name type="common">Blackwell switchgrass</name>
    <dbReference type="NCBI Taxonomy" id="38727"/>
    <lineage>
        <taxon>Eukaryota</taxon>
        <taxon>Viridiplantae</taxon>
        <taxon>Streptophyta</taxon>
        <taxon>Embryophyta</taxon>
        <taxon>Tracheophyta</taxon>
        <taxon>Spermatophyta</taxon>
        <taxon>Magnoliopsida</taxon>
        <taxon>Liliopsida</taxon>
        <taxon>Poales</taxon>
        <taxon>Poaceae</taxon>
        <taxon>PACMAD clade</taxon>
        <taxon>Panicoideae</taxon>
        <taxon>Panicodae</taxon>
        <taxon>Paniceae</taxon>
        <taxon>Panicinae</taxon>
        <taxon>Panicum</taxon>
        <taxon>Panicum sect. Hiantes</taxon>
    </lineage>
</organism>